<comment type="caution">
    <text evidence="2">The sequence shown here is derived from an EMBL/GenBank/DDBJ whole genome shotgun (WGS) entry which is preliminary data.</text>
</comment>
<evidence type="ECO:0000256" key="1">
    <source>
        <dbReference type="SAM" id="MobiDB-lite"/>
    </source>
</evidence>
<dbReference type="Proteomes" id="UP001341840">
    <property type="component" value="Unassembled WGS sequence"/>
</dbReference>
<evidence type="ECO:0000313" key="2">
    <source>
        <dbReference type="EMBL" id="MED6212990.1"/>
    </source>
</evidence>
<accession>A0ABU6YUE9</accession>
<name>A0ABU6YUE9_9FABA</name>
<reference evidence="2 3" key="1">
    <citation type="journal article" date="2023" name="Plants (Basel)">
        <title>Bridging the Gap: Combining Genomics and Transcriptomics Approaches to Understand Stylosanthes scabra, an Orphan Legume from the Brazilian Caatinga.</title>
        <authorList>
            <person name="Ferreira-Neto J.R.C."/>
            <person name="da Silva M.D."/>
            <person name="Binneck E."/>
            <person name="de Melo N.F."/>
            <person name="da Silva R.H."/>
            <person name="de Melo A.L.T.M."/>
            <person name="Pandolfi V."/>
            <person name="Bustamante F.O."/>
            <person name="Brasileiro-Vidal A.C."/>
            <person name="Benko-Iseppon A.M."/>
        </authorList>
    </citation>
    <scope>NUCLEOTIDE SEQUENCE [LARGE SCALE GENOMIC DNA]</scope>
    <source>
        <tissue evidence="2">Leaves</tissue>
    </source>
</reference>
<feature type="compositionally biased region" description="Low complexity" evidence="1">
    <location>
        <begin position="111"/>
        <end position="124"/>
    </location>
</feature>
<feature type="compositionally biased region" description="Low complexity" evidence="1">
    <location>
        <begin position="145"/>
        <end position="156"/>
    </location>
</feature>
<keyword evidence="3" id="KW-1185">Reference proteome</keyword>
<proteinExistence type="predicted"/>
<gene>
    <name evidence="2" type="ORF">PIB30_088961</name>
</gene>
<evidence type="ECO:0000313" key="3">
    <source>
        <dbReference type="Proteomes" id="UP001341840"/>
    </source>
</evidence>
<dbReference type="EMBL" id="JASCZI010243294">
    <property type="protein sequence ID" value="MED6212990.1"/>
    <property type="molecule type" value="Genomic_DNA"/>
</dbReference>
<feature type="region of interest" description="Disordered" evidence="1">
    <location>
        <begin position="61"/>
        <end position="164"/>
    </location>
</feature>
<organism evidence="2 3">
    <name type="scientific">Stylosanthes scabra</name>
    <dbReference type="NCBI Taxonomy" id="79078"/>
    <lineage>
        <taxon>Eukaryota</taxon>
        <taxon>Viridiplantae</taxon>
        <taxon>Streptophyta</taxon>
        <taxon>Embryophyta</taxon>
        <taxon>Tracheophyta</taxon>
        <taxon>Spermatophyta</taxon>
        <taxon>Magnoliopsida</taxon>
        <taxon>eudicotyledons</taxon>
        <taxon>Gunneridae</taxon>
        <taxon>Pentapetalae</taxon>
        <taxon>rosids</taxon>
        <taxon>fabids</taxon>
        <taxon>Fabales</taxon>
        <taxon>Fabaceae</taxon>
        <taxon>Papilionoideae</taxon>
        <taxon>50 kb inversion clade</taxon>
        <taxon>dalbergioids sensu lato</taxon>
        <taxon>Dalbergieae</taxon>
        <taxon>Pterocarpus clade</taxon>
        <taxon>Stylosanthes</taxon>
    </lineage>
</organism>
<sequence length="314" mass="34854">MSTVSPMETAKEIEMNQGFFEFGKNHRPINADLKLVHDEAKIVHDYTCNVEPHAIENERKVVNRRGKAKVDQTNSSNKENGPIASSLILGPKNRARHGSTIHGSKTRLDSKSSNSSSKLVSHQKNVTLAPINKHKRQRPSSLECSPSSPILVPSSSANGEPKVSTVPSCPTSSALAISEVYLGDSKWLCSAVYGSPNLIYRRFLWDHLLSLASDHHVPRVLLEDFNEILTQDEVRGGTFIALNLKPLLIHSMLVAFWIYTVLAEALPGIEESKVVVTLLRSLIEESAMFFGLIYSLKLIWKFYAECNLITPHSS</sequence>
<protein>
    <submittedName>
        <fullName evidence="2">Uncharacterized protein</fullName>
    </submittedName>
</protein>